<feature type="non-terminal residue" evidence="2">
    <location>
        <position position="149"/>
    </location>
</feature>
<feature type="non-terminal residue" evidence="2">
    <location>
        <position position="1"/>
    </location>
</feature>
<protein>
    <submittedName>
        <fullName evidence="2">Uncharacterized protein</fullName>
    </submittedName>
</protein>
<dbReference type="AlphaFoldDB" id="A0A821J059"/>
<reference evidence="2" key="1">
    <citation type="submission" date="2021-02" db="EMBL/GenBank/DDBJ databases">
        <authorList>
            <person name="Nowell W R."/>
        </authorList>
    </citation>
    <scope>NUCLEOTIDE SEQUENCE</scope>
</reference>
<gene>
    <name evidence="2" type="ORF">TSG867_LOCUS33715</name>
</gene>
<dbReference type="SUPFAM" id="SSF54001">
    <property type="entry name" value="Cysteine proteinases"/>
    <property type="match status" value="1"/>
</dbReference>
<proteinExistence type="predicted"/>
<dbReference type="InterPro" id="IPR038765">
    <property type="entry name" value="Papain-like_cys_pep_sf"/>
</dbReference>
<sequence length="149" mass="17346">KDDDGKLTDSALAAEQWEYYRKRNQSKIHEIFHGQIKSIVTCLTCGTQARTFDPICFLSLPLPGKAKIRTFKFDYVRVNGQIKSYSIKCDENGRMRNLMQKFCDRFQPKTKSIRQREPMDTDSAASNSNQSNRNDDDDDDEEEEEEDFT</sequence>
<dbReference type="InterPro" id="IPR050185">
    <property type="entry name" value="Ub_carboxyl-term_hydrolase"/>
</dbReference>
<feature type="compositionally biased region" description="Acidic residues" evidence="1">
    <location>
        <begin position="135"/>
        <end position="149"/>
    </location>
</feature>
<feature type="region of interest" description="Disordered" evidence="1">
    <location>
        <begin position="109"/>
        <end position="149"/>
    </location>
</feature>
<accession>A0A821J059</accession>
<dbReference type="Gene3D" id="3.90.70.10">
    <property type="entry name" value="Cysteine proteinases"/>
    <property type="match status" value="1"/>
</dbReference>
<evidence type="ECO:0000313" key="2">
    <source>
        <dbReference type="EMBL" id="CAF4710760.1"/>
    </source>
</evidence>
<evidence type="ECO:0000313" key="3">
    <source>
        <dbReference type="Proteomes" id="UP000663862"/>
    </source>
</evidence>
<dbReference type="EMBL" id="CAJOBQ010011683">
    <property type="protein sequence ID" value="CAF4710760.1"/>
    <property type="molecule type" value="Genomic_DNA"/>
</dbReference>
<organism evidence="2 3">
    <name type="scientific">Rotaria socialis</name>
    <dbReference type="NCBI Taxonomy" id="392032"/>
    <lineage>
        <taxon>Eukaryota</taxon>
        <taxon>Metazoa</taxon>
        <taxon>Spiralia</taxon>
        <taxon>Gnathifera</taxon>
        <taxon>Rotifera</taxon>
        <taxon>Eurotatoria</taxon>
        <taxon>Bdelloidea</taxon>
        <taxon>Philodinida</taxon>
        <taxon>Philodinidae</taxon>
        <taxon>Rotaria</taxon>
    </lineage>
</organism>
<feature type="compositionally biased region" description="Low complexity" evidence="1">
    <location>
        <begin position="123"/>
        <end position="132"/>
    </location>
</feature>
<comment type="caution">
    <text evidence="2">The sequence shown here is derived from an EMBL/GenBank/DDBJ whole genome shotgun (WGS) entry which is preliminary data.</text>
</comment>
<evidence type="ECO:0000256" key="1">
    <source>
        <dbReference type="SAM" id="MobiDB-lite"/>
    </source>
</evidence>
<dbReference type="Proteomes" id="UP000663862">
    <property type="component" value="Unassembled WGS sequence"/>
</dbReference>
<name>A0A821J059_9BILA</name>
<dbReference type="PANTHER" id="PTHR21646">
    <property type="entry name" value="UBIQUITIN CARBOXYL-TERMINAL HYDROLASE"/>
    <property type="match status" value="1"/>
</dbReference>